<sequence>MFNEFEDLITIDDLCDMLNIGKNSAYNLLKDKKIKAFRIGRVWKIPKKSVEEYVQRESIDNS</sequence>
<name>A0A3N1XPG8_9FIRM</name>
<dbReference type="InterPro" id="IPR041657">
    <property type="entry name" value="HTH_17"/>
</dbReference>
<evidence type="ECO:0000313" key="3">
    <source>
        <dbReference type="Proteomes" id="UP000273083"/>
    </source>
</evidence>
<accession>A0A3N1XPG8</accession>
<comment type="caution">
    <text evidence="2">The sequence shown here is derived from an EMBL/GenBank/DDBJ whole genome shotgun (WGS) entry which is preliminary data.</text>
</comment>
<reference evidence="2 3" key="1">
    <citation type="submission" date="2018-11" db="EMBL/GenBank/DDBJ databases">
        <title>Genomic Encyclopedia of Type Strains, Phase IV (KMG-IV): sequencing the most valuable type-strain genomes for metagenomic binning, comparative biology and taxonomic classification.</title>
        <authorList>
            <person name="Goeker M."/>
        </authorList>
    </citation>
    <scope>NUCLEOTIDE SEQUENCE [LARGE SCALE GENOMIC DNA]</scope>
    <source>
        <strain evidence="2 3">DSM 26537</strain>
    </source>
</reference>
<dbReference type="RefSeq" id="WP_123609021.1">
    <property type="nucleotide sequence ID" value="NZ_RJVG01000004.1"/>
</dbReference>
<keyword evidence="3" id="KW-1185">Reference proteome</keyword>
<proteinExistence type="predicted"/>
<dbReference type="NCBIfam" id="TIGR01764">
    <property type="entry name" value="excise"/>
    <property type="match status" value="1"/>
</dbReference>
<feature type="domain" description="Helix-turn-helix" evidence="1">
    <location>
        <begin position="9"/>
        <end position="57"/>
    </location>
</feature>
<dbReference type="InterPro" id="IPR010093">
    <property type="entry name" value="SinI_DNA-bd"/>
</dbReference>
<protein>
    <submittedName>
        <fullName evidence="2">Excisionase family DNA binding protein</fullName>
    </submittedName>
</protein>
<dbReference type="Proteomes" id="UP000273083">
    <property type="component" value="Unassembled WGS sequence"/>
</dbReference>
<dbReference type="OrthoDB" id="90266at2"/>
<evidence type="ECO:0000259" key="1">
    <source>
        <dbReference type="Pfam" id="PF12728"/>
    </source>
</evidence>
<organism evidence="2 3">
    <name type="scientific">Mobilisporobacter senegalensis</name>
    <dbReference type="NCBI Taxonomy" id="1329262"/>
    <lineage>
        <taxon>Bacteria</taxon>
        <taxon>Bacillati</taxon>
        <taxon>Bacillota</taxon>
        <taxon>Clostridia</taxon>
        <taxon>Lachnospirales</taxon>
        <taxon>Lachnospiraceae</taxon>
        <taxon>Mobilisporobacter</taxon>
    </lineage>
</organism>
<dbReference type="Pfam" id="PF12728">
    <property type="entry name" value="HTH_17"/>
    <property type="match status" value="1"/>
</dbReference>
<dbReference type="EMBL" id="RJVG01000004">
    <property type="protein sequence ID" value="ROR28516.1"/>
    <property type="molecule type" value="Genomic_DNA"/>
</dbReference>
<dbReference type="GO" id="GO:0003677">
    <property type="term" value="F:DNA binding"/>
    <property type="evidence" value="ECO:0007669"/>
    <property type="project" value="InterPro"/>
</dbReference>
<dbReference type="AlphaFoldDB" id="A0A3N1XPG8"/>
<evidence type="ECO:0000313" key="2">
    <source>
        <dbReference type="EMBL" id="ROR28516.1"/>
    </source>
</evidence>
<gene>
    <name evidence="2" type="ORF">EDD66_10498</name>
</gene>